<gene>
    <name evidence="1" type="ORF">SAMN05661044_01185</name>
</gene>
<dbReference type="Proteomes" id="UP000199421">
    <property type="component" value="Unassembled WGS sequence"/>
</dbReference>
<reference evidence="2" key="1">
    <citation type="submission" date="2016-10" db="EMBL/GenBank/DDBJ databases">
        <authorList>
            <person name="Varghese N."/>
            <person name="Submissions S."/>
        </authorList>
    </citation>
    <scope>NUCLEOTIDE SEQUENCE [LARGE SCALE GENOMIC DNA]</scope>
    <source>
        <strain evidence="2">DSM 18733</strain>
    </source>
</reference>
<proteinExistence type="predicted"/>
<dbReference type="AlphaFoldDB" id="A0A1H7K0T8"/>
<accession>A0A1H7K0T8</accession>
<protein>
    <submittedName>
        <fullName evidence="1">Uncharacterized protein</fullName>
    </submittedName>
</protein>
<evidence type="ECO:0000313" key="2">
    <source>
        <dbReference type="Proteomes" id="UP000199421"/>
    </source>
</evidence>
<evidence type="ECO:0000313" key="1">
    <source>
        <dbReference type="EMBL" id="SEK80214.1"/>
    </source>
</evidence>
<organism evidence="1 2">
    <name type="scientific">Olivibacter domesticus</name>
    <name type="common">Pseudosphingobacterium domesticum</name>
    <dbReference type="NCBI Taxonomy" id="407022"/>
    <lineage>
        <taxon>Bacteria</taxon>
        <taxon>Pseudomonadati</taxon>
        <taxon>Bacteroidota</taxon>
        <taxon>Sphingobacteriia</taxon>
        <taxon>Sphingobacteriales</taxon>
        <taxon>Sphingobacteriaceae</taxon>
        <taxon>Olivibacter</taxon>
    </lineage>
</organism>
<dbReference type="EMBL" id="FOAF01000001">
    <property type="protein sequence ID" value="SEK80214.1"/>
    <property type="molecule type" value="Genomic_DNA"/>
</dbReference>
<keyword evidence="2" id="KW-1185">Reference proteome</keyword>
<sequence length="44" mass="5094">MQTLLLREGPHEVLREYFQGRPHDFIIGDFGTEQIFKSFALGKA</sequence>
<dbReference type="STRING" id="407022.SAMN05661044_01185"/>
<name>A0A1H7K0T8_OLID1</name>